<dbReference type="AlphaFoldDB" id="A0A183G0K2"/>
<accession>A0A183G0K2</accession>
<reference evidence="1 2" key="1">
    <citation type="submission" date="2018-11" db="EMBL/GenBank/DDBJ databases">
        <authorList>
            <consortium name="Pathogen Informatics"/>
        </authorList>
    </citation>
    <scope>NUCLEOTIDE SEQUENCE [LARGE SCALE GENOMIC DNA]</scope>
</reference>
<gene>
    <name evidence="1" type="ORF">HPBE_LOCUS14630</name>
</gene>
<reference evidence="3" key="2">
    <citation type="submission" date="2019-09" db="UniProtKB">
        <authorList>
            <consortium name="WormBaseParasite"/>
        </authorList>
    </citation>
    <scope>IDENTIFICATION</scope>
</reference>
<evidence type="ECO:0000313" key="3">
    <source>
        <dbReference type="WBParaSite" id="HPBE_0001462901-mRNA-1"/>
    </source>
</evidence>
<dbReference type="EMBL" id="UZAH01028460">
    <property type="protein sequence ID" value="VDP00295.1"/>
    <property type="molecule type" value="Genomic_DNA"/>
</dbReference>
<evidence type="ECO:0000313" key="2">
    <source>
        <dbReference type="Proteomes" id="UP000050761"/>
    </source>
</evidence>
<proteinExistence type="predicted"/>
<protein>
    <submittedName>
        <fullName evidence="3">Cerebellar degeneration-related antigen 1</fullName>
    </submittedName>
</protein>
<dbReference type="Proteomes" id="UP000050761">
    <property type="component" value="Unassembled WGS sequence"/>
</dbReference>
<evidence type="ECO:0000313" key="1">
    <source>
        <dbReference type="EMBL" id="VDP00295.1"/>
    </source>
</evidence>
<dbReference type="WBParaSite" id="HPBE_0001462901-mRNA-1">
    <property type="protein sequence ID" value="HPBE_0001462901-mRNA-1"/>
    <property type="gene ID" value="HPBE_0001462901"/>
</dbReference>
<keyword evidence="2" id="KW-1185">Reference proteome</keyword>
<organism evidence="2 3">
    <name type="scientific">Heligmosomoides polygyrus</name>
    <name type="common">Parasitic roundworm</name>
    <dbReference type="NCBI Taxonomy" id="6339"/>
    <lineage>
        <taxon>Eukaryota</taxon>
        <taxon>Metazoa</taxon>
        <taxon>Ecdysozoa</taxon>
        <taxon>Nematoda</taxon>
        <taxon>Chromadorea</taxon>
        <taxon>Rhabditida</taxon>
        <taxon>Rhabditina</taxon>
        <taxon>Rhabditomorpha</taxon>
        <taxon>Strongyloidea</taxon>
        <taxon>Heligmosomidae</taxon>
        <taxon>Heligmosomoides</taxon>
    </lineage>
</organism>
<name>A0A183G0K2_HELPZ</name>
<accession>A0A3P8AYG8</accession>
<sequence>MVEEERSEVVLLKEEGLRIHRWMEEELGCRSAPLVGCWVVLVELVAPPAVVAVVGEELEGLKEVTVAGILLMVELEQLGEPQAVRWVVVEEEQEALRVEMEELERCKPEVAEAAGILLKMVLVVLEELEDLKVEMTAGILLMVELEELQAVMAVVEVKLEGPLAVMVVEEEELEALKEEIPAGILLMVGQEEPLAVVELGEPPAVKEVGEELEEPPAVMVVEEEELEGLKEETTAGILLMVEMVELEVASGVVEPQEQLVVRNLEERRGIL</sequence>